<keyword evidence="1" id="KW-0812">Transmembrane</keyword>
<keyword evidence="1" id="KW-0472">Membrane</keyword>
<dbReference type="GeneID" id="37540523"/>
<geneLocation type="mitochondrion" evidence="2"/>
<organism evidence="2">
    <name type="scientific">Pectinatella magnifica</name>
    <dbReference type="NCBI Taxonomy" id="350071"/>
    <lineage>
        <taxon>Eukaryota</taxon>
        <taxon>Metazoa</taxon>
        <taxon>Spiralia</taxon>
        <taxon>Lophotrochozoa</taxon>
        <taxon>Bryozoa</taxon>
        <taxon>Phylactolaemata</taxon>
        <taxon>Pectinatellidae</taxon>
        <taxon>Pectinatella</taxon>
    </lineage>
</organism>
<dbReference type="EMBL" id="MG546680">
    <property type="protein sequence ID" value="AWX65961.1"/>
    <property type="molecule type" value="Genomic_DNA"/>
</dbReference>
<protein>
    <submittedName>
        <fullName evidence="2">ATP synthase F0 subunit 8</fullName>
    </submittedName>
</protein>
<evidence type="ECO:0000256" key="1">
    <source>
        <dbReference type="SAM" id="Phobius"/>
    </source>
</evidence>
<dbReference type="RefSeq" id="YP_009503524.1">
    <property type="nucleotide sequence ID" value="NC_038192.1"/>
</dbReference>
<name>A0A344AUW4_9BILA</name>
<reference evidence="2" key="1">
    <citation type="journal article" date="2018" name="Mitochondrial DNA Part B Resour">
        <title>Complete mitochondrial genome of the freshwater bryozoan Pectinatella magnifica (Phylactolaemata: Plumatellida) assembled from next-generation sequencing data.</title>
        <authorList>
            <person name="Gim J.-S."/>
            <person name="Ko E.-J."/>
            <person name="Kim H.-G."/>
            <person name="Kim Y.-M."/>
            <person name="Hong S."/>
            <person name="Kim H.-W."/>
            <person name="Gim J.-A."/>
            <person name="Joo G.-J."/>
            <person name="Jo H."/>
        </authorList>
    </citation>
    <scope>NUCLEOTIDE SEQUENCE</scope>
</reference>
<accession>A0A344AUW4</accession>
<evidence type="ECO:0000313" key="2">
    <source>
        <dbReference type="EMBL" id="AWX65961.1"/>
    </source>
</evidence>
<feature type="transmembrane region" description="Helical" evidence="1">
    <location>
        <begin position="7"/>
        <end position="27"/>
    </location>
</feature>
<sequence length="52" mass="6423">MPHISPLWWVTLSVWFMFMLSISFIYLNWTPNLFVHLETSHTNFTFSEWNWS</sequence>
<keyword evidence="2" id="KW-0496">Mitochondrion</keyword>
<keyword evidence="1" id="KW-1133">Transmembrane helix</keyword>
<dbReference type="AlphaFoldDB" id="A0A344AUW4"/>
<gene>
    <name evidence="2" type="primary">atp8</name>
</gene>
<proteinExistence type="predicted"/>